<feature type="compositionally biased region" description="Polar residues" evidence="1">
    <location>
        <begin position="1"/>
        <end position="11"/>
    </location>
</feature>
<dbReference type="EMBL" id="JAECZO010000036">
    <property type="protein sequence ID" value="KAK7194428.1"/>
    <property type="molecule type" value="Genomic_DNA"/>
</dbReference>
<protein>
    <submittedName>
        <fullName evidence="2">Uncharacterized protein</fullName>
    </submittedName>
</protein>
<sequence>MGARTSRAQSSPEKHTLRPTSSNALQPRPGTNATVVRKTDAHSDLTYLWGPAPRRRHSADEHTPPHPQRRRAGAANASVTNHCGNPRRHQPSQQAAATERTPAQPGTAPHTPRSTPTGYAGSAHSGHSIATVPHRPIRGRQSGGGQPAAPARDQTSRHERRAQRQRQCWTDSPYSGTGRGLQSHGFAGYVPFVATDTSHTDCGAACSQ</sequence>
<accession>A0AAW0EJT2</accession>
<comment type="caution">
    <text evidence="2">The sequence shown here is derived from an EMBL/GenBank/DDBJ whole genome shotgun (WGS) entry which is preliminary data.</text>
</comment>
<feature type="region of interest" description="Disordered" evidence="1">
    <location>
        <begin position="1"/>
        <end position="185"/>
    </location>
</feature>
<dbReference type="Proteomes" id="UP001430356">
    <property type="component" value="Unassembled WGS sequence"/>
</dbReference>
<keyword evidence="3" id="KW-1185">Reference proteome</keyword>
<proteinExistence type="predicted"/>
<feature type="compositionally biased region" description="Polar residues" evidence="1">
    <location>
        <begin position="18"/>
        <end position="34"/>
    </location>
</feature>
<evidence type="ECO:0000313" key="2">
    <source>
        <dbReference type="EMBL" id="KAK7194428.1"/>
    </source>
</evidence>
<feature type="compositionally biased region" description="Polar residues" evidence="1">
    <location>
        <begin position="165"/>
        <end position="175"/>
    </location>
</feature>
<gene>
    <name evidence="2" type="ORF">NESM_000359300</name>
</gene>
<evidence type="ECO:0000256" key="1">
    <source>
        <dbReference type="SAM" id="MobiDB-lite"/>
    </source>
</evidence>
<name>A0AAW0EJT2_9TRYP</name>
<evidence type="ECO:0000313" key="3">
    <source>
        <dbReference type="Proteomes" id="UP001430356"/>
    </source>
</evidence>
<reference evidence="2 3" key="1">
    <citation type="journal article" date="2021" name="MBio">
        <title>A New Model Trypanosomatid, Novymonas esmeraldas: Genomic Perception of Its 'Candidatus Pandoraea novymonadis' Endosymbiont.</title>
        <authorList>
            <person name="Zakharova A."/>
            <person name="Saura A."/>
            <person name="Butenko A."/>
            <person name="Podesvova L."/>
            <person name="Warmusova S."/>
            <person name="Kostygov A.Y."/>
            <person name="Nenarokova A."/>
            <person name="Lukes J."/>
            <person name="Opperdoes F.R."/>
            <person name="Yurchenko V."/>
        </authorList>
    </citation>
    <scope>NUCLEOTIDE SEQUENCE [LARGE SCALE GENOMIC DNA]</scope>
    <source>
        <strain evidence="2 3">E262AT.01</strain>
    </source>
</reference>
<dbReference type="AlphaFoldDB" id="A0AAW0EJT2"/>
<organism evidence="2 3">
    <name type="scientific">Novymonas esmeraldas</name>
    <dbReference type="NCBI Taxonomy" id="1808958"/>
    <lineage>
        <taxon>Eukaryota</taxon>
        <taxon>Discoba</taxon>
        <taxon>Euglenozoa</taxon>
        <taxon>Kinetoplastea</taxon>
        <taxon>Metakinetoplastina</taxon>
        <taxon>Trypanosomatida</taxon>
        <taxon>Trypanosomatidae</taxon>
        <taxon>Novymonas</taxon>
    </lineage>
</organism>